<proteinExistence type="predicted"/>
<name>A0ABV6KAL2_9BACI</name>
<evidence type="ECO:0000313" key="1">
    <source>
        <dbReference type="EMBL" id="MFC0470352.1"/>
    </source>
</evidence>
<comment type="caution">
    <text evidence="1">The sequence shown here is derived from an EMBL/GenBank/DDBJ whole genome shotgun (WGS) entry which is preliminary data.</text>
</comment>
<keyword evidence="2" id="KW-1185">Reference proteome</keyword>
<dbReference type="EMBL" id="JBHLUX010000020">
    <property type="protein sequence ID" value="MFC0470352.1"/>
    <property type="molecule type" value="Genomic_DNA"/>
</dbReference>
<organism evidence="1 2">
    <name type="scientific">Halalkalibacter kiskunsagensis</name>
    <dbReference type="NCBI Taxonomy" id="1548599"/>
    <lineage>
        <taxon>Bacteria</taxon>
        <taxon>Bacillati</taxon>
        <taxon>Bacillota</taxon>
        <taxon>Bacilli</taxon>
        <taxon>Bacillales</taxon>
        <taxon>Bacillaceae</taxon>
        <taxon>Halalkalibacter</taxon>
    </lineage>
</organism>
<dbReference type="RefSeq" id="WP_335960321.1">
    <property type="nucleotide sequence ID" value="NZ_JAXBLX010000009.1"/>
</dbReference>
<accession>A0ABV6KAL2</accession>
<gene>
    <name evidence="1" type="ORF">ACFFHM_07400</name>
</gene>
<reference evidence="1 2" key="1">
    <citation type="submission" date="2024-09" db="EMBL/GenBank/DDBJ databases">
        <authorList>
            <person name="Sun Q."/>
            <person name="Mori K."/>
        </authorList>
    </citation>
    <scope>NUCLEOTIDE SEQUENCE [LARGE SCALE GENOMIC DNA]</scope>
    <source>
        <strain evidence="1 2">NCAIM B.02610</strain>
    </source>
</reference>
<evidence type="ECO:0000313" key="2">
    <source>
        <dbReference type="Proteomes" id="UP001589838"/>
    </source>
</evidence>
<sequence>MFDPTVFENIKVAIENYVYDLDNISGEVDITNRMDRLELSVMSREFRLQFSLATYKEITAEIVLQASLKDLADEILEVPGESPGCSLFVRYMLKVEDIENECNQIDAIISKIWDPVLPPIQTLRFDYGKDDHLYHNTIELSFPHKINEEQMKDIPEFIDHVLKTLGELQYG</sequence>
<protein>
    <submittedName>
        <fullName evidence="1">Uncharacterized protein</fullName>
    </submittedName>
</protein>
<dbReference type="Proteomes" id="UP001589838">
    <property type="component" value="Unassembled WGS sequence"/>
</dbReference>